<reference evidence="1 2" key="1">
    <citation type="journal article" date="2023" name="ACS Omega">
        <title>Identification of the Neoaspergillic Acid Biosynthesis Gene Cluster by Establishing an In Vitro CRISPR-Ribonucleoprotein Genetic System in Aspergillus melleus.</title>
        <authorList>
            <person name="Yuan B."/>
            <person name="Grau M.F."/>
            <person name="Murata R.M."/>
            <person name="Torok T."/>
            <person name="Venkateswaran K."/>
            <person name="Stajich J.E."/>
            <person name="Wang C.C.C."/>
        </authorList>
    </citation>
    <scope>NUCLEOTIDE SEQUENCE [LARGE SCALE GENOMIC DNA]</scope>
    <source>
        <strain evidence="1 2">IMV 1140</strain>
    </source>
</reference>
<organism evidence="1 2">
    <name type="scientific">Aspergillus melleus</name>
    <dbReference type="NCBI Taxonomy" id="138277"/>
    <lineage>
        <taxon>Eukaryota</taxon>
        <taxon>Fungi</taxon>
        <taxon>Dikarya</taxon>
        <taxon>Ascomycota</taxon>
        <taxon>Pezizomycotina</taxon>
        <taxon>Eurotiomycetes</taxon>
        <taxon>Eurotiomycetidae</taxon>
        <taxon>Eurotiales</taxon>
        <taxon>Aspergillaceae</taxon>
        <taxon>Aspergillus</taxon>
        <taxon>Aspergillus subgen. Circumdati</taxon>
    </lineage>
</organism>
<accession>A0ACC3B4M1</accession>
<dbReference type="Proteomes" id="UP001177260">
    <property type="component" value="Unassembled WGS sequence"/>
</dbReference>
<evidence type="ECO:0000313" key="2">
    <source>
        <dbReference type="Proteomes" id="UP001177260"/>
    </source>
</evidence>
<gene>
    <name evidence="1" type="ORF">N8T08_004578</name>
</gene>
<comment type="caution">
    <text evidence="1">The sequence shown here is derived from an EMBL/GenBank/DDBJ whole genome shotgun (WGS) entry which is preliminary data.</text>
</comment>
<evidence type="ECO:0000313" key="1">
    <source>
        <dbReference type="EMBL" id="KAK1145145.1"/>
    </source>
</evidence>
<proteinExistence type="predicted"/>
<dbReference type="EMBL" id="JAOPJF010000026">
    <property type="protein sequence ID" value="KAK1145145.1"/>
    <property type="molecule type" value="Genomic_DNA"/>
</dbReference>
<name>A0ACC3B4M1_9EURO</name>
<protein>
    <submittedName>
        <fullName evidence="1">Uncharacterized protein</fullName>
    </submittedName>
</protein>
<sequence>MLTTKKPRRSTPKVRSGCSTCKARRIKCDETAPECLRCVRTGRTCGGYPVQATARPGPAGIITAYSIPFKVPGSQLDRQLLHFYCSEAAERLAGFSDPTLWTQLILQRCHHQPVIRNALVALSSLYLDHMYSASNLSLVPLQSRAKSIEIISKCHRQLNAHLRSPGASVEVALICGLVFYTFECLLGDTKQATWHLDQGLRLLQGTLVENPAMYASLDGMSDQLLAIFTRLDVQASIFDSDRSPGLRLLPSGRMASCPTSLVPEVFVDSSHAENVLTRLQNITMHHIINYLDLKRCPWDQLPLPAKSERLAIVSSIQRFQFVAAELLARIDQHNQGPPSSPEPKYQRRRQHILLLQIQAELFHGILVEDNTLPPSMRDIGGAIDNRLEAALTQISAILDMARMESENPLSGSRFMLSTQLIASLYYICMKARNRKTRQLALSLLQDSGVPEREGLWNAKTAVFVVESMIFNHDQGSSEGDRAEARLEDFGRGVVDIGGLDEAFQALQIK</sequence>
<keyword evidence="2" id="KW-1185">Reference proteome</keyword>